<evidence type="ECO:0000313" key="7">
    <source>
        <dbReference type="Proteomes" id="UP000663992"/>
    </source>
</evidence>
<dbReference type="InterPro" id="IPR018060">
    <property type="entry name" value="HTH_AraC"/>
</dbReference>
<dbReference type="InterPro" id="IPR032783">
    <property type="entry name" value="AraC_lig"/>
</dbReference>
<evidence type="ECO:0000256" key="3">
    <source>
        <dbReference type="ARBA" id="ARBA00023125"/>
    </source>
</evidence>
<dbReference type="Proteomes" id="UP000663992">
    <property type="component" value="Unassembled WGS sequence"/>
</dbReference>
<dbReference type="PANTHER" id="PTHR46796">
    <property type="entry name" value="HTH-TYPE TRANSCRIPTIONAL ACTIVATOR RHAS-RELATED"/>
    <property type="match status" value="1"/>
</dbReference>
<dbReference type="SUPFAM" id="SSF51215">
    <property type="entry name" value="Regulatory protein AraC"/>
    <property type="match status" value="1"/>
</dbReference>
<dbReference type="EMBL" id="JAFKCS010000006">
    <property type="protein sequence ID" value="MBN7819818.1"/>
    <property type="molecule type" value="Genomic_DNA"/>
</dbReference>
<keyword evidence="1" id="KW-0963">Cytoplasm</keyword>
<accession>A0ABS3CRT4</accession>
<dbReference type="RefSeq" id="WP_206593660.1">
    <property type="nucleotide sequence ID" value="NZ_JAFKCS010000006.1"/>
</dbReference>
<name>A0ABS3CRT4_9ALTE</name>
<evidence type="ECO:0000256" key="2">
    <source>
        <dbReference type="ARBA" id="ARBA00023015"/>
    </source>
</evidence>
<reference evidence="6 7" key="1">
    <citation type="submission" date="2021-03" db="EMBL/GenBank/DDBJ databases">
        <title>novel species isolated from a fishpond in China.</title>
        <authorList>
            <person name="Lu H."/>
            <person name="Cai Z."/>
        </authorList>
    </citation>
    <scope>NUCLEOTIDE SEQUENCE [LARGE SCALE GENOMIC DNA]</scope>
    <source>
        <strain evidence="6 7">Y57</strain>
    </source>
</reference>
<keyword evidence="7" id="KW-1185">Reference proteome</keyword>
<dbReference type="InterPro" id="IPR050204">
    <property type="entry name" value="AraC_XylS_family_regulators"/>
</dbReference>
<dbReference type="PANTHER" id="PTHR46796:SF13">
    <property type="entry name" value="HTH-TYPE TRANSCRIPTIONAL ACTIVATOR RHAS"/>
    <property type="match status" value="1"/>
</dbReference>
<evidence type="ECO:0000256" key="4">
    <source>
        <dbReference type="ARBA" id="ARBA00023163"/>
    </source>
</evidence>
<gene>
    <name evidence="6" type="ORF">J0A65_08070</name>
</gene>
<protein>
    <submittedName>
        <fullName evidence="6">Helix-turn-helix transcriptional regulator</fullName>
    </submittedName>
</protein>
<dbReference type="InterPro" id="IPR037923">
    <property type="entry name" value="HTH-like"/>
</dbReference>
<organism evidence="6 7">
    <name type="scientific">Bowmanella yangjiangensis</name>
    <dbReference type="NCBI Taxonomy" id="2811230"/>
    <lineage>
        <taxon>Bacteria</taxon>
        <taxon>Pseudomonadati</taxon>
        <taxon>Pseudomonadota</taxon>
        <taxon>Gammaproteobacteria</taxon>
        <taxon>Alteromonadales</taxon>
        <taxon>Alteromonadaceae</taxon>
        <taxon>Bowmanella</taxon>
    </lineage>
</organism>
<feature type="domain" description="HTH araC/xylS-type" evidence="5">
    <location>
        <begin position="170"/>
        <end position="267"/>
    </location>
</feature>
<evidence type="ECO:0000313" key="6">
    <source>
        <dbReference type="EMBL" id="MBN7819818.1"/>
    </source>
</evidence>
<dbReference type="InterPro" id="IPR009057">
    <property type="entry name" value="Homeodomain-like_sf"/>
</dbReference>
<dbReference type="Pfam" id="PF12852">
    <property type="entry name" value="Cupin_6"/>
    <property type="match status" value="1"/>
</dbReference>
<dbReference type="Pfam" id="PF12833">
    <property type="entry name" value="HTH_18"/>
    <property type="match status" value="1"/>
</dbReference>
<evidence type="ECO:0000256" key="1">
    <source>
        <dbReference type="ARBA" id="ARBA00022490"/>
    </source>
</evidence>
<dbReference type="PROSITE" id="PS01124">
    <property type="entry name" value="HTH_ARAC_FAMILY_2"/>
    <property type="match status" value="1"/>
</dbReference>
<dbReference type="SMART" id="SM00342">
    <property type="entry name" value="HTH_ARAC"/>
    <property type="match status" value="1"/>
</dbReference>
<keyword evidence="3" id="KW-0238">DNA-binding</keyword>
<evidence type="ECO:0000259" key="5">
    <source>
        <dbReference type="PROSITE" id="PS01124"/>
    </source>
</evidence>
<proteinExistence type="predicted"/>
<sequence>MDTLNEILSQISLQADVVFAGELYGTKHFDGSGFIHLIESGSLSLTCRGHRKLDVCKPCVLFFPSNCIHTLVSQDSDPPKLVSAAIKLDSMGAALVNAMPSFIYFELCQNSTVTNTIQWLFNEVFEERFGRQTMIERLSDIFILQVLREATQNGVILQGVLSAATHPQLSKVIEVIHGKPAENWTVESLASIAAMSRSKFAASFRRVIGQTPNDYITDIRLGLAQKLLKKNKSIGFVAGEVGYEHGSALARVFRKKLGMSPREWLQTLR</sequence>
<keyword evidence="2" id="KW-0805">Transcription regulation</keyword>
<dbReference type="Gene3D" id="1.10.10.60">
    <property type="entry name" value="Homeodomain-like"/>
    <property type="match status" value="1"/>
</dbReference>
<comment type="caution">
    <text evidence="6">The sequence shown here is derived from an EMBL/GenBank/DDBJ whole genome shotgun (WGS) entry which is preliminary data.</text>
</comment>
<dbReference type="SUPFAM" id="SSF46689">
    <property type="entry name" value="Homeodomain-like"/>
    <property type="match status" value="2"/>
</dbReference>
<keyword evidence="4" id="KW-0804">Transcription</keyword>